<feature type="region of interest" description="Disordered" evidence="1">
    <location>
        <begin position="1"/>
        <end position="31"/>
    </location>
</feature>
<organism evidence="2 3">
    <name type="scientific">Dichanthelium oligosanthes</name>
    <dbReference type="NCBI Taxonomy" id="888268"/>
    <lineage>
        <taxon>Eukaryota</taxon>
        <taxon>Viridiplantae</taxon>
        <taxon>Streptophyta</taxon>
        <taxon>Embryophyta</taxon>
        <taxon>Tracheophyta</taxon>
        <taxon>Spermatophyta</taxon>
        <taxon>Magnoliopsida</taxon>
        <taxon>Liliopsida</taxon>
        <taxon>Poales</taxon>
        <taxon>Poaceae</taxon>
        <taxon>PACMAD clade</taxon>
        <taxon>Panicoideae</taxon>
        <taxon>Panicodae</taxon>
        <taxon>Paniceae</taxon>
        <taxon>Dichantheliinae</taxon>
        <taxon>Dichanthelium</taxon>
    </lineage>
</organism>
<dbReference type="Proteomes" id="UP000095767">
    <property type="component" value="Unassembled WGS sequence"/>
</dbReference>
<sequence length="31" mass="3260">LFPIGTGSWSISRPSSVSAGRRHRDGFLGAS</sequence>
<evidence type="ECO:0000313" key="3">
    <source>
        <dbReference type="Proteomes" id="UP000095767"/>
    </source>
</evidence>
<evidence type="ECO:0000256" key="1">
    <source>
        <dbReference type="SAM" id="MobiDB-lite"/>
    </source>
</evidence>
<dbReference type="EMBL" id="LWDX02036091">
    <property type="protein sequence ID" value="OEL25856.1"/>
    <property type="molecule type" value="Genomic_DNA"/>
</dbReference>
<protein>
    <submittedName>
        <fullName evidence="2">Uncharacterized protein</fullName>
    </submittedName>
</protein>
<keyword evidence="3" id="KW-1185">Reference proteome</keyword>
<comment type="caution">
    <text evidence="2">The sequence shown here is derived from an EMBL/GenBank/DDBJ whole genome shotgun (WGS) entry which is preliminary data.</text>
</comment>
<gene>
    <name evidence="2" type="ORF">BAE44_0013125</name>
</gene>
<accession>A0A1E5VL76</accession>
<reference evidence="2 3" key="1">
    <citation type="submission" date="2016-09" db="EMBL/GenBank/DDBJ databases">
        <title>The draft genome of Dichanthelium oligosanthes: A C3 panicoid grass species.</title>
        <authorList>
            <person name="Studer A.J."/>
            <person name="Schnable J.C."/>
            <person name="Brutnell T.P."/>
        </authorList>
    </citation>
    <scope>NUCLEOTIDE SEQUENCE [LARGE SCALE GENOMIC DNA]</scope>
    <source>
        <strain evidence="3">cv. Kellogg 1175</strain>
        <tissue evidence="2">Leaf</tissue>
    </source>
</reference>
<proteinExistence type="predicted"/>
<name>A0A1E5VL76_9POAL</name>
<feature type="compositionally biased region" description="Polar residues" evidence="1">
    <location>
        <begin position="7"/>
        <end position="18"/>
    </location>
</feature>
<feature type="non-terminal residue" evidence="2">
    <location>
        <position position="1"/>
    </location>
</feature>
<evidence type="ECO:0000313" key="2">
    <source>
        <dbReference type="EMBL" id="OEL25856.1"/>
    </source>
</evidence>
<dbReference type="AlphaFoldDB" id="A0A1E5VL76"/>